<evidence type="ECO:0000313" key="1">
    <source>
        <dbReference type="EMBL" id="CAG8566005.1"/>
    </source>
</evidence>
<gene>
    <name evidence="1" type="ORF">AMORRO_LOCUS6242</name>
</gene>
<comment type="caution">
    <text evidence="1">The sequence shown here is derived from an EMBL/GenBank/DDBJ whole genome shotgun (WGS) entry which is preliminary data.</text>
</comment>
<keyword evidence="2" id="KW-1185">Reference proteome</keyword>
<dbReference type="OrthoDB" id="2402023at2759"/>
<organism evidence="1 2">
    <name type="scientific">Acaulospora morrowiae</name>
    <dbReference type="NCBI Taxonomy" id="94023"/>
    <lineage>
        <taxon>Eukaryota</taxon>
        <taxon>Fungi</taxon>
        <taxon>Fungi incertae sedis</taxon>
        <taxon>Mucoromycota</taxon>
        <taxon>Glomeromycotina</taxon>
        <taxon>Glomeromycetes</taxon>
        <taxon>Diversisporales</taxon>
        <taxon>Acaulosporaceae</taxon>
        <taxon>Acaulospora</taxon>
    </lineage>
</organism>
<name>A0A9N9FVR7_9GLOM</name>
<protein>
    <submittedName>
        <fullName evidence="1">12082_t:CDS:1</fullName>
    </submittedName>
</protein>
<sequence length="203" mass="24389">MYQIFTSNTGLHELYDYREDLPFYEKSNGFKLPNKKYYSAIERRFNFIIEYRKFRSDGIRVCNEECTCCKIQRIFHKGSREKFQSLEFDIEFNGDVIREHALKIVRKLNKGGKLLKLGDKIIWRENFDSNNRYVIDNGEESHLDFIMYPEIIDKLNGKDLDYEIEIIEEICELRDNEYGMGKRAHECNDSNEYSKRLRISQDD</sequence>
<dbReference type="AlphaFoldDB" id="A0A9N9FVR7"/>
<dbReference type="Proteomes" id="UP000789342">
    <property type="component" value="Unassembled WGS sequence"/>
</dbReference>
<accession>A0A9N9FVR7</accession>
<proteinExistence type="predicted"/>
<dbReference type="EMBL" id="CAJVPV010004076">
    <property type="protein sequence ID" value="CAG8566005.1"/>
    <property type="molecule type" value="Genomic_DNA"/>
</dbReference>
<reference evidence="1" key="1">
    <citation type="submission" date="2021-06" db="EMBL/GenBank/DDBJ databases">
        <authorList>
            <person name="Kallberg Y."/>
            <person name="Tangrot J."/>
            <person name="Rosling A."/>
        </authorList>
    </citation>
    <scope>NUCLEOTIDE SEQUENCE</scope>
    <source>
        <strain evidence="1">CL551</strain>
    </source>
</reference>
<evidence type="ECO:0000313" key="2">
    <source>
        <dbReference type="Proteomes" id="UP000789342"/>
    </source>
</evidence>